<dbReference type="Pfam" id="PF13727">
    <property type="entry name" value="CoA_binding_3"/>
    <property type="match status" value="1"/>
</dbReference>
<keyword evidence="3 10" id="KW-0808">Transferase</keyword>
<feature type="transmembrane region" description="Helical" evidence="8">
    <location>
        <begin position="102"/>
        <end position="122"/>
    </location>
</feature>
<evidence type="ECO:0000256" key="8">
    <source>
        <dbReference type="SAM" id="Phobius"/>
    </source>
</evidence>
<evidence type="ECO:0000256" key="7">
    <source>
        <dbReference type="ARBA" id="ARBA00023169"/>
    </source>
</evidence>
<gene>
    <name evidence="10" type="ORF">V5F30_07505</name>
</gene>
<feature type="domain" description="Bacterial sugar transferase" evidence="9">
    <location>
        <begin position="333"/>
        <end position="517"/>
    </location>
</feature>
<dbReference type="RefSeq" id="WP_394008542.1">
    <property type="nucleotide sequence ID" value="NZ_JBAFUR010000002.1"/>
</dbReference>
<evidence type="ECO:0000256" key="6">
    <source>
        <dbReference type="ARBA" id="ARBA00023136"/>
    </source>
</evidence>
<dbReference type="Proteomes" id="UP001604043">
    <property type="component" value="Unassembled WGS sequence"/>
</dbReference>
<dbReference type="InterPro" id="IPR017473">
    <property type="entry name" value="Undecaprenyl-P_gluc_Ptfrase"/>
</dbReference>
<evidence type="ECO:0000256" key="2">
    <source>
        <dbReference type="ARBA" id="ARBA00006464"/>
    </source>
</evidence>
<feature type="transmembrane region" description="Helical" evidence="8">
    <location>
        <begin position="164"/>
        <end position="184"/>
    </location>
</feature>
<accession>A0ABW6ZFY7</accession>
<dbReference type="InterPro" id="IPR017475">
    <property type="entry name" value="EPS_sugar_tfrase"/>
</dbReference>
<name>A0ABW6ZFY7_9HYPH</name>
<keyword evidence="11" id="KW-1185">Reference proteome</keyword>
<dbReference type="InterPro" id="IPR003362">
    <property type="entry name" value="Bact_transf"/>
</dbReference>
<comment type="similarity">
    <text evidence="2">Belongs to the bacterial sugar transferase family.</text>
</comment>
<evidence type="ECO:0000259" key="9">
    <source>
        <dbReference type="Pfam" id="PF02397"/>
    </source>
</evidence>
<protein>
    <submittedName>
        <fullName evidence="10">Undecaprenyl-phosphate glucose phosphotransferase</fullName>
        <ecNumber evidence="10">2.7.8.31</ecNumber>
    </submittedName>
</protein>
<reference evidence="10 11" key="1">
    <citation type="submission" date="2024-02" db="EMBL/GenBank/DDBJ databases">
        <title>Expansion and revision of Xanthobacter and proposal of Roseixanthobacter gen. nov.</title>
        <authorList>
            <person name="Soltysiak M.P.M."/>
            <person name="Jalihal A."/>
            <person name="Ory A."/>
            <person name="Chrisophersen C."/>
            <person name="Lee A.D."/>
            <person name="Boulton J."/>
            <person name="Springer M."/>
        </authorList>
    </citation>
    <scope>NUCLEOTIDE SEQUENCE [LARGE SCALE GENOMIC DNA]</scope>
    <source>
        <strain evidence="10 11">CB5</strain>
    </source>
</reference>
<keyword evidence="6 8" id="KW-0472">Membrane</keyword>
<comment type="subcellular location">
    <subcellularLocation>
        <location evidence="1">Membrane</location>
        <topology evidence="1">Multi-pass membrane protein</topology>
    </subcellularLocation>
</comment>
<proteinExistence type="inferred from homology"/>
<dbReference type="PANTHER" id="PTHR30576">
    <property type="entry name" value="COLANIC BIOSYNTHESIS UDP-GLUCOSE LIPID CARRIER TRANSFERASE"/>
    <property type="match status" value="1"/>
</dbReference>
<dbReference type="GO" id="GO:0089702">
    <property type="term" value="F:undecaprenyl-phosphate glucose phosphotransferase activity"/>
    <property type="evidence" value="ECO:0007669"/>
    <property type="project" value="UniProtKB-EC"/>
</dbReference>
<evidence type="ECO:0000313" key="10">
    <source>
        <dbReference type="EMBL" id="MFG1252043.1"/>
    </source>
</evidence>
<dbReference type="EMBL" id="JBAFUR010000002">
    <property type="protein sequence ID" value="MFG1252043.1"/>
    <property type="molecule type" value="Genomic_DNA"/>
</dbReference>
<dbReference type="PANTHER" id="PTHR30576:SF21">
    <property type="entry name" value="UDP-GLUCOSE:UNDECAPRENYL-PHOSPHATE GLUCOSE-1-PHOSPHATE TRANSFERASE"/>
    <property type="match status" value="1"/>
</dbReference>
<evidence type="ECO:0000313" key="11">
    <source>
        <dbReference type="Proteomes" id="UP001604043"/>
    </source>
</evidence>
<evidence type="ECO:0000256" key="1">
    <source>
        <dbReference type="ARBA" id="ARBA00004141"/>
    </source>
</evidence>
<comment type="caution">
    <text evidence="10">The sequence shown here is derived from an EMBL/GenBank/DDBJ whole genome shotgun (WGS) entry which is preliminary data.</text>
</comment>
<evidence type="ECO:0000256" key="3">
    <source>
        <dbReference type="ARBA" id="ARBA00022679"/>
    </source>
</evidence>
<organism evidence="10 11">
    <name type="scientific">Xanthobacter aminoxidans</name>
    <dbReference type="NCBI Taxonomy" id="186280"/>
    <lineage>
        <taxon>Bacteria</taxon>
        <taxon>Pseudomonadati</taxon>
        <taxon>Pseudomonadota</taxon>
        <taxon>Alphaproteobacteria</taxon>
        <taxon>Hyphomicrobiales</taxon>
        <taxon>Xanthobacteraceae</taxon>
        <taxon>Xanthobacter</taxon>
    </lineage>
</organism>
<keyword evidence="4 8" id="KW-0812">Transmembrane</keyword>
<evidence type="ECO:0000256" key="4">
    <source>
        <dbReference type="ARBA" id="ARBA00022692"/>
    </source>
</evidence>
<feature type="transmembrane region" description="Helical" evidence="8">
    <location>
        <begin position="335"/>
        <end position="359"/>
    </location>
</feature>
<sequence>MRPHFLLACRFEHRVLCCPYNFNLPYGSHLPIEGRMSLSTDNMRVERASEAHRSGVTPTLDYASMPPLFVVADVVLILGLSVLVDFLFSAQASGGFEVTQPIGIGILAAVAFVLTTISRGLYKPWRMVRVVEEVRATMVSWTFAILVVATVIFCLKVAGSTSRISTGTFAVLGFVALPVSRWAMGVWLRRAIASGAVKGRATILVGDAGELAKVVPAHMLVRLGLNEVRRFSLSTPDGSTKELLSASDKDALKAALQFARQHRVEEIVLAMPWSDVDRLDAVRARLRSVPLPVKLLPDEIVSELLDAPRVDFGSSIAIEVQRAPLSRFELAQKRLLDIAVASCAVLLLLPLFAIIATAIKLDSRGPVIFRQRRNGFGGREFTIYKFRSMTVMEDGSKVVQAQRNDKRVTRVGRFLRASSLDELPQVLNVLFGQMSIVGPRPHAIAHDDEYSKLISGYAFRHHVKPGITGWAQVQGFRGETAELEQMERRIEMDLWYINNWSVWIDIKIILKTFLEVLRKEAY</sequence>
<dbReference type="Pfam" id="PF02397">
    <property type="entry name" value="Bac_transf"/>
    <property type="match status" value="1"/>
</dbReference>
<keyword evidence="7" id="KW-0270">Exopolysaccharide synthesis</keyword>
<feature type="transmembrane region" description="Helical" evidence="8">
    <location>
        <begin position="134"/>
        <end position="158"/>
    </location>
</feature>
<dbReference type="NCBIfam" id="TIGR03023">
    <property type="entry name" value="WcaJ_sugtrans"/>
    <property type="match status" value="1"/>
</dbReference>
<dbReference type="NCBIfam" id="TIGR03025">
    <property type="entry name" value="EPS_sugtrans"/>
    <property type="match status" value="1"/>
</dbReference>
<feature type="transmembrane region" description="Helical" evidence="8">
    <location>
        <begin position="68"/>
        <end position="90"/>
    </location>
</feature>
<evidence type="ECO:0000256" key="5">
    <source>
        <dbReference type="ARBA" id="ARBA00022989"/>
    </source>
</evidence>
<keyword evidence="5 8" id="KW-1133">Transmembrane helix</keyword>
<dbReference type="EC" id="2.7.8.31" evidence="10"/>